<accession>A0A8J3ZHZ2</accession>
<dbReference type="RefSeq" id="WP_204009223.1">
    <property type="nucleotide sequence ID" value="NZ_BOPG01000089.1"/>
</dbReference>
<evidence type="ECO:0000256" key="1">
    <source>
        <dbReference type="SAM" id="MobiDB-lite"/>
    </source>
</evidence>
<gene>
    <name evidence="3" type="ORF">Vau01_106690</name>
</gene>
<name>A0A8J3ZHZ2_9ACTN</name>
<sequence length="534" mass="55212">MMAKPARPLPAAAALAVLAGILVAVGGAPAAAAPEPAGASVSAATGAVRPEGPLSPSTSRAADRAALADRLDQVREKVAAAQPAAPGGPAAPDAKVGVEPTNLPGAIGTQALLIRRNEANDRATAVSSTLAEPAAANEGNTVFYTGNTYASSSLDNGVNWADVALPAGPADAPNACCDQDVVRAHPRDRFFSILLYTNAALTNGVIRIFVRDAVNAAPLCTYLIDPGGAADNVLPDYPHLALTSGFLYLSSSNLTNGSTWTAAQIRRFDLAQMSACMTATTNTFTHTGTVGQRILTPVEGAANLTTMYFAAIESTSSMRAFTWPESSTTITNVVRTIQTSTFNNPDCRGGTGDFDFIERTTSFSAAGFRMRGAVHGANVTWFWNASAGGGVTQGHVRAASFRRSDMVLLSEPHIFNADHCFGYPTVSGNVFGDLGITIAAGGRAGGGGSAAQGFVGVDDTPADAIHFGTVILTASGTHNRADGRYGDYFTVRTNARCTNAWVATNYAMLNGNTTSAHVNARYVEFGSTLDSACF</sequence>
<evidence type="ECO:0000313" key="3">
    <source>
        <dbReference type="EMBL" id="GIJ63153.1"/>
    </source>
</evidence>
<feature type="signal peptide" evidence="2">
    <location>
        <begin position="1"/>
        <end position="30"/>
    </location>
</feature>
<organism evidence="3 4">
    <name type="scientific">Virgisporangium aurantiacum</name>
    <dbReference type="NCBI Taxonomy" id="175570"/>
    <lineage>
        <taxon>Bacteria</taxon>
        <taxon>Bacillati</taxon>
        <taxon>Actinomycetota</taxon>
        <taxon>Actinomycetes</taxon>
        <taxon>Micromonosporales</taxon>
        <taxon>Micromonosporaceae</taxon>
        <taxon>Virgisporangium</taxon>
    </lineage>
</organism>
<feature type="compositionally biased region" description="Basic and acidic residues" evidence="1">
    <location>
        <begin position="61"/>
        <end position="78"/>
    </location>
</feature>
<dbReference type="AlphaFoldDB" id="A0A8J3ZHZ2"/>
<protein>
    <submittedName>
        <fullName evidence="3">Uncharacterized protein</fullName>
    </submittedName>
</protein>
<keyword evidence="2" id="KW-0732">Signal</keyword>
<comment type="caution">
    <text evidence="3">The sequence shown here is derived from an EMBL/GenBank/DDBJ whole genome shotgun (WGS) entry which is preliminary data.</text>
</comment>
<feature type="compositionally biased region" description="Low complexity" evidence="1">
    <location>
        <begin position="79"/>
        <end position="94"/>
    </location>
</feature>
<feature type="region of interest" description="Disordered" evidence="1">
    <location>
        <begin position="43"/>
        <end position="98"/>
    </location>
</feature>
<proteinExistence type="predicted"/>
<feature type="chain" id="PRO_5035144737" evidence="2">
    <location>
        <begin position="31"/>
        <end position="534"/>
    </location>
</feature>
<dbReference type="Proteomes" id="UP000612585">
    <property type="component" value="Unassembled WGS sequence"/>
</dbReference>
<evidence type="ECO:0000313" key="4">
    <source>
        <dbReference type="Proteomes" id="UP000612585"/>
    </source>
</evidence>
<reference evidence="3" key="1">
    <citation type="submission" date="2021-01" db="EMBL/GenBank/DDBJ databases">
        <title>Whole genome shotgun sequence of Virgisporangium aurantiacum NBRC 16421.</title>
        <authorList>
            <person name="Komaki H."/>
            <person name="Tamura T."/>
        </authorList>
    </citation>
    <scope>NUCLEOTIDE SEQUENCE</scope>
    <source>
        <strain evidence="3">NBRC 16421</strain>
    </source>
</reference>
<evidence type="ECO:0000256" key="2">
    <source>
        <dbReference type="SAM" id="SignalP"/>
    </source>
</evidence>
<dbReference type="EMBL" id="BOPG01000089">
    <property type="protein sequence ID" value="GIJ63153.1"/>
    <property type="molecule type" value="Genomic_DNA"/>
</dbReference>
<keyword evidence="4" id="KW-1185">Reference proteome</keyword>